<gene>
    <name evidence="3" type="ORF">A1Q1_00502</name>
</gene>
<feature type="region of interest" description="Disordered" evidence="1">
    <location>
        <begin position="80"/>
        <end position="109"/>
    </location>
</feature>
<dbReference type="GeneID" id="25984016"/>
<keyword evidence="2" id="KW-0472">Membrane</keyword>
<dbReference type="EMBL" id="ALBS01000124">
    <property type="protein sequence ID" value="EJT50201.1"/>
    <property type="molecule type" value="Genomic_DNA"/>
</dbReference>
<keyword evidence="2" id="KW-1133">Transmembrane helix</keyword>
<sequence length="265" mass="28112">MAAGPSGSDNKDEGTSDKTGIIVGVVVGVGVPLLLAALGTWYFLLRRKRKGRKEKESHPGVEPYVVNEKELARFYSAELAAGESPSSQAAGDRRASTSAGLGDDIGPSARRIVQEEDAGYVEYLPPRYREAWQYGPEEGTPSRGEPAPMTSELSQPDEATDSPNELRATLGEPLPLKEDYIRTFASPNGSSSLDHVSTSPAPNGPSFSKDGGAGSVSRRDVKSPMGPRGPRTVPRESGLHDGLPTAPPPSELPTALEGDYKRAFP</sequence>
<feature type="compositionally biased region" description="Polar residues" evidence="1">
    <location>
        <begin position="185"/>
        <end position="201"/>
    </location>
</feature>
<reference evidence="3 4" key="1">
    <citation type="journal article" date="2012" name="Eukaryot. Cell">
        <title>Draft genome sequence of CBS 2479, the standard type strain of Trichosporon asahii.</title>
        <authorList>
            <person name="Yang R.Y."/>
            <person name="Li H.T."/>
            <person name="Zhu H."/>
            <person name="Zhou G.P."/>
            <person name="Wang M."/>
            <person name="Wang L."/>
        </authorList>
    </citation>
    <scope>NUCLEOTIDE SEQUENCE [LARGE SCALE GENOMIC DNA]</scope>
    <source>
        <strain evidence="4">ATCC 90039 / CBS 2479 / JCM 2466 / KCTC 7840 / NCYC 2677 / UAMH 7654</strain>
    </source>
</reference>
<evidence type="ECO:0000256" key="2">
    <source>
        <dbReference type="SAM" id="Phobius"/>
    </source>
</evidence>
<feature type="transmembrane region" description="Helical" evidence="2">
    <location>
        <begin position="20"/>
        <end position="45"/>
    </location>
</feature>
<dbReference type="HOGENOM" id="CLU_1050490_0_0_1"/>
<dbReference type="RefSeq" id="XP_014181292.1">
    <property type="nucleotide sequence ID" value="XM_014325817.1"/>
</dbReference>
<organism evidence="3 4">
    <name type="scientific">Trichosporon asahii var. asahii (strain ATCC 90039 / CBS 2479 / JCM 2466 / KCTC 7840 / NBRC 103889/ NCYC 2677 / UAMH 7654)</name>
    <name type="common">Yeast</name>
    <dbReference type="NCBI Taxonomy" id="1186058"/>
    <lineage>
        <taxon>Eukaryota</taxon>
        <taxon>Fungi</taxon>
        <taxon>Dikarya</taxon>
        <taxon>Basidiomycota</taxon>
        <taxon>Agaricomycotina</taxon>
        <taxon>Tremellomycetes</taxon>
        <taxon>Trichosporonales</taxon>
        <taxon>Trichosporonaceae</taxon>
        <taxon>Trichosporon</taxon>
    </lineage>
</organism>
<dbReference type="KEGG" id="tasa:A1Q1_00502"/>
<name>J5TC14_TRIAS</name>
<evidence type="ECO:0000313" key="3">
    <source>
        <dbReference type="EMBL" id="EJT50201.1"/>
    </source>
</evidence>
<dbReference type="Proteomes" id="UP000002748">
    <property type="component" value="Unassembled WGS sequence"/>
</dbReference>
<feature type="region of interest" description="Disordered" evidence="1">
    <location>
        <begin position="133"/>
        <end position="265"/>
    </location>
</feature>
<comment type="caution">
    <text evidence="3">The sequence shown here is derived from an EMBL/GenBank/DDBJ whole genome shotgun (WGS) entry which is preliminary data.</text>
</comment>
<keyword evidence="2" id="KW-0812">Transmembrane</keyword>
<evidence type="ECO:0000313" key="4">
    <source>
        <dbReference type="Proteomes" id="UP000002748"/>
    </source>
</evidence>
<protein>
    <submittedName>
        <fullName evidence="3">Uncharacterized protein</fullName>
    </submittedName>
</protein>
<evidence type="ECO:0000256" key="1">
    <source>
        <dbReference type="SAM" id="MobiDB-lite"/>
    </source>
</evidence>
<proteinExistence type="predicted"/>
<accession>J5TC14</accession>
<dbReference type="VEuPathDB" id="FungiDB:A1Q1_00502"/>
<dbReference type="AlphaFoldDB" id="J5TC14"/>